<reference evidence="2" key="1">
    <citation type="journal article" date="2022" name="Mol. Ecol. Resour.">
        <title>The genomes of chicory, endive, great burdock and yacon provide insights into Asteraceae palaeo-polyploidization history and plant inulin production.</title>
        <authorList>
            <person name="Fan W."/>
            <person name="Wang S."/>
            <person name="Wang H."/>
            <person name="Wang A."/>
            <person name="Jiang F."/>
            <person name="Liu H."/>
            <person name="Zhao H."/>
            <person name="Xu D."/>
            <person name="Zhang Y."/>
        </authorList>
    </citation>
    <scope>NUCLEOTIDE SEQUENCE [LARGE SCALE GENOMIC DNA]</scope>
    <source>
        <strain evidence="2">cv. Niubang</strain>
    </source>
</reference>
<dbReference type="EMBL" id="CM042057">
    <property type="protein sequence ID" value="KAI3692150.1"/>
    <property type="molecule type" value="Genomic_DNA"/>
</dbReference>
<sequence>MPKSSYEKQSFLYLLFNCALLHLLTLVVEHPSSDLNVVDFGRILLISRLIHTHLDGFTRSFYLLLSRQSEMEDLFPYRCYCCYLNINPATNFHFSTGYSKPYKVSLRNLLDLGLQLPP</sequence>
<evidence type="ECO:0000313" key="2">
    <source>
        <dbReference type="Proteomes" id="UP001055879"/>
    </source>
</evidence>
<proteinExistence type="predicted"/>
<evidence type="ECO:0000313" key="1">
    <source>
        <dbReference type="EMBL" id="KAI3692150.1"/>
    </source>
</evidence>
<reference evidence="1 2" key="2">
    <citation type="journal article" date="2022" name="Mol. Ecol. Resour.">
        <title>The genomes of chicory, endive, great burdock and yacon provide insights into Asteraceae paleo-polyploidization history and plant inulin production.</title>
        <authorList>
            <person name="Fan W."/>
            <person name="Wang S."/>
            <person name="Wang H."/>
            <person name="Wang A."/>
            <person name="Jiang F."/>
            <person name="Liu H."/>
            <person name="Zhao H."/>
            <person name="Xu D."/>
            <person name="Zhang Y."/>
        </authorList>
    </citation>
    <scope>NUCLEOTIDE SEQUENCE [LARGE SCALE GENOMIC DNA]</scope>
    <source>
        <strain evidence="2">cv. Niubang</strain>
    </source>
</reference>
<accession>A0ACB8Z348</accession>
<gene>
    <name evidence="1" type="ORF">L6452_31959</name>
</gene>
<dbReference type="Proteomes" id="UP001055879">
    <property type="component" value="Linkage Group LG11"/>
</dbReference>
<comment type="caution">
    <text evidence="1">The sequence shown here is derived from an EMBL/GenBank/DDBJ whole genome shotgun (WGS) entry which is preliminary data.</text>
</comment>
<name>A0ACB8Z348_ARCLA</name>
<protein>
    <submittedName>
        <fullName evidence="1">Uncharacterized protein</fullName>
    </submittedName>
</protein>
<keyword evidence="2" id="KW-1185">Reference proteome</keyword>
<organism evidence="1 2">
    <name type="scientific">Arctium lappa</name>
    <name type="common">Greater burdock</name>
    <name type="synonym">Lappa major</name>
    <dbReference type="NCBI Taxonomy" id="4217"/>
    <lineage>
        <taxon>Eukaryota</taxon>
        <taxon>Viridiplantae</taxon>
        <taxon>Streptophyta</taxon>
        <taxon>Embryophyta</taxon>
        <taxon>Tracheophyta</taxon>
        <taxon>Spermatophyta</taxon>
        <taxon>Magnoliopsida</taxon>
        <taxon>eudicotyledons</taxon>
        <taxon>Gunneridae</taxon>
        <taxon>Pentapetalae</taxon>
        <taxon>asterids</taxon>
        <taxon>campanulids</taxon>
        <taxon>Asterales</taxon>
        <taxon>Asteraceae</taxon>
        <taxon>Carduoideae</taxon>
        <taxon>Cardueae</taxon>
        <taxon>Arctiinae</taxon>
        <taxon>Arctium</taxon>
    </lineage>
</organism>